<reference evidence="2 3" key="1">
    <citation type="journal article" date="2012" name="BMC Genomics">
        <title>Comparative genomic analysis and phylogenetic position of Theileria equi.</title>
        <authorList>
            <person name="Kappmeyer L.S."/>
            <person name="Thiagarajan M."/>
            <person name="Herndon D.R."/>
            <person name="Ramsay J.D."/>
            <person name="Caler E."/>
            <person name="Djikeng A."/>
            <person name="Gillespie J.J."/>
            <person name="Lau A.O."/>
            <person name="Roalson E.H."/>
            <person name="Silva J.C."/>
            <person name="Silva M.G."/>
            <person name="Suarez C.E."/>
            <person name="Ueti M.W."/>
            <person name="Nene V.M."/>
            <person name="Mealey R.H."/>
            <person name="Knowles D.P."/>
            <person name="Brayton K.A."/>
        </authorList>
    </citation>
    <scope>NUCLEOTIDE SEQUENCE [LARGE SCALE GENOMIC DNA]</scope>
    <source>
        <strain evidence="2 3">WA</strain>
    </source>
</reference>
<sequence>MEVNKPIKGFIKLTHKLKSGGAFKLKKEVDGSTIIEVNGTGGPRKPIDNVIDVSLYYWDGAPDNPILLGITKKDEPQPTFYGRARGYKTWRNGTVPNMNEQQALDNQNCHNNGAVPFNIQDSRTGNFLKDNKITCVKNIRKIESTSSLNPPGSEYIATGYMITGHDTKISRVTYKEKYTTDLTPPTYSVGVIRLYSYLGAINVPLMLEFKSSNDETSRWFYSTDLDGKQWKEYGSGNNGFYADTDNSKPTIQLSEQLDKVLCFRYSNVTINLTKTHSEHHATGGDKNKYCCNEHKNERKISVVPVQVSCKNLSHISSHTTAYKHTIRGGKLAGVFYKDDGQRKNIKLHGSPFPIDGVDNVYAFYCQGEEPSLIYVESENPAARGWYKNSNGQWMWILQLSGIKRTHIETGLTCAQWTRLKEVLSPLGCSSLIECSYGSNNQQQVEDEKQLDKEEKEAEKERNKALKASLTTPVLENSPSTINSDAAGPPGESGGDKDVEEGKAKAEETIPAQSTQSGTLVQRLEASDAGNVSSPQNASQHYQTDQGEQTSAGKKGEDGTPVPGPGGAGEVQTNNSRSMGTSLSWESIGSSIRGLVIGAVDTAATLLTPAKKHAQPQAAPVQEPGTTPDTDDASGDSTITTAAVSSTDASSGHTQLGDGSEGAASQGADKGEATLPEARKVPSGGSPGSSPNSSNNGWKVIFGGSASATVVSGSLTGFGWWIYKRSRGDPWVRQI</sequence>
<feature type="compositionally biased region" description="Polar residues" evidence="1">
    <location>
        <begin position="570"/>
        <end position="581"/>
    </location>
</feature>
<proteinExistence type="predicted"/>
<protein>
    <submittedName>
        <fullName evidence="2">Uncharacterized protein</fullName>
    </submittedName>
</protein>
<feature type="compositionally biased region" description="Polar residues" evidence="1">
    <location>
        <begin position="510"/>
        <end position="519"/>
    </location>
</feature>
<feature type="compositionally biased region" description="Polar residues" evidence="1">
    <location>
        <begin position="468"/>
        <end position="483"/>
    </location>
</feature>
<dbReference type="AlphaFoldDB" id="L1LF21"/>
<feature type="region of interest" description="Disordered" evidence="1">
    <location>
        <begin position="439"/>
        <end position="581"/>
    </location>
</feature>
<evidence type="ECO:0000256" key="1">
    <source>
        <dbReference type="SAM" id="MobiDB-lite"/>
    </source>
</evidence>
<organism evidence="2 3">
    <name type="scientific">Theileria equi strain WA</name>
    <dbReference type="NCBI Taxonomy" id="1537102"/>
    <lineage>
        <taxon>Eukaryota</taxon>
        <taxon>Sar</taxon>
        <taxon>Alveolata</taxon>
        <taxon>Apicomplexa</taxon>
        <taxon>Aconoidasida</taxon>
        <taxon>Piroplasmida</taxon>
        <taxon>Theileriidae</taxon>
        <taxon>Theileria</taxon>
    </lineage>
</organism>
<feature type="compositionally biased region" description="Polar residues" evidence="1">
    <location>
        <begin position="529"/>
        <end position="551"/>
    </location>
</feature>
<dbReference type="GeneID" id="15803199"/>
<dbReference type="KEGG" id="beq:BEWA_038730"/>
<name>L1LF21_THEEQ</name>
<evidence type="ECO:0000313" key="3">
    <source>
        <dbReference type="Proteomes" id="UP000031512"/>
    </source>
</evidence>
<feature type="compositionally biased region" description="Basic and acidic residues" evidence="1">
    <location>
        <begin position="668"/>
        <end position="679"/>
    </location>
</feature>
<dbReference type="RefSeq" id="XP_004833287.1">
    <property type="nucleotide sequence ID" value="XM_004833230.1"/>
</dbReference>
<feature type="compositionally biased region" description="Low complexity" evidence="1">
    <location>
        <begin position="636"/>
        <end position="650"/>
    </location>
</feature>
<comment type="caution">
    <text evidence="2">The sequence shown here is derived from an EMBL/GenBank/DDBJ whole genome shotgun (WGS) entry which is preliminary data.</text>
</comment>
<dbReference type="Proteomes" id="UP000031512">
    <property type="component" value="Unassembled WGS sequence"/>
</dbReference>
<accession>L1LF21</accession>
<keyword evidence="3" id="KW-1185">Reference proteome</keyword>
<feature type="compositionally biased region" description="Low complexity" evidence="1">
    <location>
        <begin position="681"/>
        <end position="696"/>
    </location>
</feature>
<feature type="compositionally biased region" description="Basic and acidic residues" evidence="1">
    <location>
        <begin position="445"/>
        <end position="463"/>
    </location>
</feature>
<dbReference type="EMBL" id="ACOU01000002">
    <property type="protein sequence ID" value="EKX73835.1"/>
    <property type="molecule type" value="Genomic_DNA"/>
</dbReference>
<feature type="region of interest" description="Disordered" evidence="1">
    <location>
        <begin position="610"/>
        <end position="696"/>
    </location>
</feature>
<dbReference type="VEuPathDB" id="PiroplasmaDB:BEWA_038730"/>
<evidence type="ECO:0000313" key="2">
    <source>
        <dbReference type="EMBL" id="EKX73835.1"/>
    </source>
</evidence>
<gene>
    <name evidence="2" type="ORF">BEWA_038730</name>
</gene>
<dbReference type="eggNOG" id="KOG1315">
    <property type="taxonomic scope" value="Eukaryota"/>
</dbReference>
<feature type="compositionally biased region" description="Basic and acidic residues" evidence="1">
    <location>
        <begin position="493"/>
        <end position="507"/>
    </location>
</feature>